<feature type="domain" description="DOG1" evidence="1">
    <location>
        <begin position="9"/>
        <end position="258"/>
    </location>
</feature>
<sequence length="258" mass="29426">MNTPGKKLRQTFHRFYDRWLAELNTNLEYLVSAADHHNDNEDDSNLVQLVDKCVRHYDELYKTKSDGANEDILCMFTPTWLTSLEYTLLWIAGWRPTTAIHLFYSKSGLQLESKLADLNPALSTSSGDFGDLSLSQINRVDELQKRTVYKERVISEKMATLQESAADTNTVDLTNAISEMIRNDEGDARRDSDEKLDSVMESKKDELVEVLHIADGLRMETLRSVVEILTPIQGVHFLIAAAELHLRLHEWGLKKDAS</sequence>
<organism evidence="3 4">
    <name type="scientific">Artemisia annua</name>
    <name type="common">Sweet wormwood</name>
    <dbReference type="NCBI Taxonomy" id="35608"/>
    <lineage>
        <taxon>Eukaryota</taxon>
        <taxon>Viridiplantae</taxon>
        <taxon>Streptophyta</taxon>
        <taxon>Embryophyta</taxon>
        <taxon>Tracheophyta</taxon>
        <taxon>Spermatophyta</taxon>
        <taxon>Magnoliopsida</taxon>
        <taxon>eudicotyledons</taxon>
        <taxon>Gunneridae</taxon>
        <taxon>Pentapetalae</taxon>
        <taxon>asterids</taxon>
        <taxon>campanulids</taxon>
        <taxon>Asterales</taxon>
        <taxon>Asteraceae</taxon>
        <taxon>Asteroideae</taxon>
        <taxon>Anthemideae</taxon>
        <taxon>Artemisiinae</taxon>
        <taxon>Artemisia</taxon>
    </lineage>
</organism>
<dbReference type="STRING" id="35608.A0A2U1NXX1"/>
<dbReference type="PANTHER" id="PTHR46354:SF22">
    <property type="entry name" value="TRANSCRIPTION FACTOR TGA LIKE DOMAIN-CONTAINING PROTEIN-RELATED"/>
    <property type="match status" value="1"/>
</dbReference>
<keyword evidence="4" id="KW-1185">Reference proteome</keyword>
<dbReference type="InterPro" id="IPR051886">
    <property type="entry name" value="Seed_Dev/Stress_Resp_Reg"/>
</dbReference>
<accession>A0A2U1NXX1</accession>
<dbReference type="EMBL" id="PKPP01002534">
    <property type="protein sequence ID" value="PWA74641.1"/>
    <property type="molecule type" value="Genomic_DNA"/>
</dbReference>
<comment type="caution">
    <text evidence="3">The sequence shown here is derived from an EMBL/GenBank/DDBJ whole genome shotgun (WGS) entry which is preliminary data.</text>
</comment>
<dbReference type="Pfam" id="PF14144">
    <property type="entry name" value="DOG1"/>
    <property type="match status" value="1"/>
</dbReference>
<dbReference type="Proteomes" id="UP000245207">
    <property type="component" value="Unassembled WGS sequence"/>
</dbReference>
<evidence type="ECO:0000313" key="4">
    <source>
        <dbReference type="Proteomes" id="UP000245207"/>
    </source>
</evidence>
<evidence type="ECO:0000313" key="3">
    <source>
        <dbReference type="EMBL" id="PWA78338.1"/>
    </source>
</evidence>
<dbReference type="InterPro" id="IPR025422">
    <property type="entry name" value="TGA_domain"/>
</dbReference>
<dbReference type="OrthoDB" id="542841at2759"/>
<evidence type="ECO:0000259" key="1">
    <source>
        <dbReference type="PROSITE" id="PS51806"/>
    </source>
</evidence>
<evidence type="ECO:0000313" key="2">
    <source>
        <dbReference type="EMBL" id="PWA74641.1"/>
    </source>
</evidence>
<dbReference type="AlphaFoldDB" id="A0A2U1NXX1"/>
<dbReference type="PANTHER" id="PTHR46354">
    <property type="entry name" value="DOG1 DOMAIN-CONTAINING PROTEIN"/>
    <property type="match status" value="1"/>
</dbReference>
<gene>
    <name evidence="3" type="ORF">CTI12_AA215950</name>
    <name evidence="2" type="ORF">CTI12_AA250120</name>
</gene>
<name>A0A2U1NXX1_ARTAN</name>
<dbReference type="PROSITE" id="PS51806">
    <property type="entry name" value="DOG1"/>
    <property type="match status" value="1"/>
</dbReference>
<dbReference type="EMBL" id="PKPP01002002">
    <property type="protein sequence ID" value="PWA78338.1"/>
    <property type="molecule type" value="Genomic_DNA"/>
</dbReference>
<dbReference type="GO" id="GO:0006351">
    <property type="term" value="P:DNA-templated transcription"/>
    <property type="evidence" value="ECO:0007669"/>
    <property type="project" value="InterPro"/>
</dbReference>
<reference evidence="3 4" key="1">
    <citation type="journal article" date="2018" name="Mol. Plant">
        <title>The genome of Artemisia annua provides insight into the evolution of Asteraceae family and artemisinin biosynthesis.</title>
        <authorList>
            <person name="Shen Q."/>
            <person name="Zhang L."/>
            <person name="Liao Z."/>
            <person name="Wang S."/>
            <person name="Yan T."/>
            <person name="Shi P."/>
            <person name="Liu M."/>
            <person name="Fu X."/>
            <person name="Pan Q."/>
            <person name="Wang Y."/>
            <person name="Lv Z."/>
            <person name="Lu X."/>
            <person name="Zhang F."/>
            <person name="Jiang W."/>
            <person name="Ma Y."/>
            <person name="Chen M."/>
            <person name="Hao X."/>
            <person name="Li L."/>
            <person name="Tang Y."/>
            <person name="Lv G."/>
            <person name="Zhou Y."/>
            <person name="Sun X."/>
            <person name="Brodelius P.E."/>
            <person name="Rose J.K.C."/>
            <person name="Tang K."/>
        </authorList>
    </citation>
    <scope>NUCLEOTIDE SEQUENCE [LARGE SCALE GENOMIC DNA]</scope>
    <source>
        <strain evidence="4">cv. Huhao1</strain>
        <tissue evidence="3">Leaf</tissue>
    </source>
</reference>
<dbReference type="GO" id="GO:0043565">
    <property type="term" value="F:sequence-specific DNA binding"/>
    <property type="evidence" value="ECO:0007669"/>
    <property type="project" value="InterPro"/>
</dbReference>
<protein>
    <submittedName>
        <fullName evidence="3">DOG1 domain-containing protein</fullName>
    </submittedName>
</protein>
<proteinExistence type="predicted"/>